<keyword evidence="8" id="KW-1185">Reference proteome</keyword>
<name>A0ABT5J1E5_9NEIS</name>
<feature type="transmembrane region" description="Helical" evidence="6">
    <location>
        <begin position="27"/>
        <end position="48"/>
    </location>
</feature>
<keyword evidence="5 6" id="KW-0472">Membrane</keyword>
<evidence type="ECO:0000256" key="1">
    <source>
        <dbReference type="ARBA" id="ARBA00004551"/>
    </source>
</evidence>
<keyword evidence="4 6" id="KW-1133">Transmembrane helix</keyword>
<proteinExistence type="predicted"/>
<keyword evidence="2 6" id="KW-0812">Transmembrane</keyword>
<evidence type="ECO:0000313" key="8">
    <source>
        <dbReference type="Proteomes" id="UP001219956"/>
    </source>
</evidence>
<evidence type="ECO:0000256" key="5">
    <source>
        <dbReference type="ARBA" id="ARBA00023136"/>
    </source>
</evidence>
<comment type="caution">
    <text evidence="7">The sequence shown here is derived from an EMBL/GenBank/DDBJ whole genome shotgun (WGS) entry which is preliminary data.</text>
</comment>
<keyword evidence="3" id="KW-1043">Host membrane</keyword>
<evidence type="ECO:0000256" key="3">
    <source>
        <dbReference type="ARBA" id="ARBA00022870"/>
    </source>
</evidence>
<feature type="transmembrane region" description="Helical" evidence="6">
    <location>
        <begin position="78"/>
        <end position="95"/>
    </location>
</feature>
<evidence type="ECO:0000256" key="4">
    <source>
        <dbReference type="ARBA" id="ARBA00022989"/>
    </source>
</evidence>
<evidence type="ECO:0000256" key="2">
    <source>
        <dbReference type="ARBA" id="ARBA00022692"/>
    </source>
</evidence>
<dbReference type="RefSeq" id="WP_272752889.1">
    <property type="nucleotide sequence ID" value="NZ_JAQQLF010000023.1"/>
</dbReference>
<gene>
    <name evidence="7" type="ORF">PQU95_15720</name>
</gene>
<evidence type="ECO:0000313" key="7">
    <source>
        <dbReference type="EMBL" id="MDC7718651.1"/>
    </source>
</evidence>
<reference evidence="7 8" key="1">
    <citation type="submission" date="2023-01" db="EMBL/GenBank/DDBJ databases">
        <title>Novel species of the genus Vogesella isolated from rivers.</title>
        <authorList>
            <person name="Lu H."/>
        </authorList>
    </citation>
    <scope>NUCLEOTIDE SEQUENCE [LARGE SCALE GENOMIC DNA]</scope>
    <source>
        <strain evidence="7 8">DC21W</strain>
    </source>
</reference>
<dbReference type="InterPro" id="IPR035210">
    <property type="entry name" value="DUF5455"/>
</dbReference>
<dbReference type="Pfam" id="PF17537">
    <property type="entry name" value="DUF5455"/>
    <property type="match status" value="1"/>
</dbReference>
<protein>
    <submittedName>
        <fullName evidence="7">DUF5455 family protein</fullName>
    </submittedName>
</protein>
<accession>A0ABT5J1E5</accession>
<evidence type="ECO:0000256" key="6">
    <source>
        <dbReference type="SAM" id="Phobius"/>
    </source>
</evidence>
<sequence>MPFLAQFLISALSSLLGYFGSRLAKTVAMTLFTVGLISGFALVLYTLLKGLAAGLVYTITNEWVLMGMGILWPSNAEACITAILTAEMAVYVFRFKKNIYLASSKQ</sequence>
<dbReference type="EMBL" id="JAQQLF010000023">
    <property type="protein sequence ID" value="MDC7718651.1"/>
    <property type="molecule type" value="Genomic_DNA"/>
</dbReference>
<dbReference type="Proteomes" id="UP001219956">
    <property type="component" value="Unassembled WGS sequence"/>
</dbReference>
<comment type="subcellular location">
    <subcellularLocation>
        <location evidence="1">Host membrane</location>
    </subcellularLocation>
</comment>
<organism evidence="7 8">
    <name type="scientific">Vogesella aquatica</name>
    <dbReference type="NCBI Taxonomy" id="2984206"/>
    <lineage>
        <taxon>Bacteria</taxon>
        <taxon>Pseudomonadati</taxon>
        <taxon>Pseudomonadota</taxon>
        <taxon>Betaproteobacteria</taxon>
        <taxon>Neisseriales</taxon>
        <taxon>Chromobacteriaceae</taxon>
        <taxon>Vogesella</taxon>
    </lineage>
</organism>